<accession>A0A418W9B8</accession>
<dbReference type="SUPFAM" id="SSF53335">
    <property type="entry name" value="S-adenosyl-L-methionine-dependent methyltransferases"/>
    <property type="match status" value="1"/>
</dbReference>
<organism evidence="2 3">
    <name type="scientific">Oleomonas cavernae</name>
    <dbReference type="NCBI Taxonomy" id="2320859"/>
    <lineage>
        <taxon>Bacteria</taxon>
        <taxon>Pseudomonadati</taxon>
        <taxon>Pseudomonadota</taxon>
        <taxon>Alphaproteobacteria</taxon>
        <taxon>Acetobacterales</taxon>
        <taxon>Acetobacteraceae</taxon>
        <taxon>Oleomonas</taxon>
    </lineage>
</organism>
<dbReference type="Gene3D" id="3.40.50.150">
    <property type="entry name" value="Vaccinia Virus protein VP39"/>
    <property type="match status" value="1"/>
</dbReference>
<dbReference type="OrthoDB" id="9789575at2"/>
<evidence type="ECO:0000259" key="1">
    <source>
        <dbReference type="PROSITE" id="PS50987"/>
    </source>
</evidence>
<dbReference type="PROSITE" id="PS50987">
    <property type="entry name" value="HTH_ARSR_2"/>
    <property type="match status" value="1"/>
</dbReference>
<keyword evidence="2" id="KW-0489">Methyltransferase</keyword>
<evidence type="ECO:0000313" key="3">
    <source>
        <dbReference type="Proteomes" id="UP000284605"/>
    </source>
</evidence>
<dbReference type="EMBL" id="QYUK01000011">
    <property type="protein sequence ID" value="RJF86615.1"/>
    <property type="molecule type" value="Genomic_DNA"/>
</dbReference>
<keyword evidence="2" id="KW-0808">Transferase</keyword>
<dbReference type="PANTHER" id="PTHR42912">
    <property type="entry name" value="METHYLTRANSFERASE"/>
    <property type="match status" value="1"/>
</dbReference>
<gene>
    <name evidence="2" type="ORF">D3874_05930</name>
</gene>
<dbReference type="CDD" id="cd02440">
    <property type="entry name" value="AdoMet_MTases"/>
    <property type="match status" value="1"/>
</dbReference>
<dbReference type="InterPro" id="IPR013216">
    <property type="entry name" value="Methyltransf_11"/>
</dbReference>
<feature type="domain" description="HTH arsR-type" evidence="1">
    <location>
        <begin position="1"/>
        <end position="98"/>
    </location>
</feature>
<comment type="caution">
    <text evidence="2">The sequence shown here is derived from an EMBL/GenBank/DDBJ whole genome shotgun (WGS) entry which is preliminary data.</text>
</comment>
<proteinExistence type="predicted"/>
<dbReference type="PANTHER" id="PTHR42912:SF93">
    <property type="entry name" value="N6-ADENOSINE-METHYLTRANSFERASE TMT1A"/>
    <property type="match status" value="1"/>
</dbReference>
<dbReference type="InterPro" id="IPR036390">
    <property type="entry name" value="WH_DNA-bd_sf"/>
</dbReference>
<dbReference type="SUPFAM" id="SSF46785">
    <property type="entry name" value="Winged helix' DNA-binding domain"/>
    <property type="match status" value="1"/>
</dbReference>
<protein>
    <submittedName>
        <fullName evidence="2">Methyltransferase domain-containing protein</fullName>
    </submittedName>
</protein>
<dbReference type="GO" id="GO:0003700">
    <property type="term" value="F:DNA-binding transcription factor activity"/>
    <property type="evidence" value="ECO:0007669"/>
    <property type="project" value="InterPro"/>
</dbReference>
<dbReference type="AlphaFoldDB" id="A0A418W9B8"/>
<dbReference type="PRINTS" id="PR00778">
    <property type="entry name" value="HTHARSR"/>
</dbReference>
<dbReference type="SMART" id="SM00418">
    <property type="entry name" value="HTH_ARSR"/>
    <property type="match status" value="1"/>
</dbReference>
<dbReference type="GO" id="GO:0032259">
    <property type="term" value="P:methylation"/>
    <property type="evidence" value="ECO:0007669"/>
    <property type="project" value="UniProtKB-KW"/>
</dbReference>
<dbReference type="RefSeq" id="WP_119777261.1">
    <property type="nucleotide sequence ID" value="NZ_QYUK01000011.1"/>
</dbReference>
<dbReference type="GO" id="GO:0008757">
    <property type="term" value="F:S-adenosylmethionine-dependent methyltransferase activity"/>
    <property type="evidence" value="ECO:0007669"/>
    <property type="project" value="InterPro"/>
</dbReference>
<dbReference type="InterPro" id="IPR011991">
    <property type="entry name" value="ArsR-like_HTH"/>
</dbReference>
<dbReference type="CDD" id="cd00090">
    <property type="entry name" value="HTH_ARSR"/>
    <property type="match status" value="1"/>
</dbReference>
<dbReference type="InterPro" id="IPR029063">
    <property type="entry name" value="SAM-dependent_MTases_sf"/>
</dbReference>
<dbReference type="Pfam" id="PF01022">
    <property type="entry name" value="HTH_5"/>
    <property type="match status" value="1"/>
</dbReference>
<dbReference type="InterPro" id="IPR050508">
    <property type="entry name" value="Methyltransf_Superfamily"/>
</dbReference>
<dbReference type="NCBIfam" id="NF033788">
    <property type="entry name" value="HTH_metalloreg"/>
    <property type="match status" value="1"/>
</dbReference>
<dbReference type="InterPro" id="IPR001845">
    <property type="entry name" value="HTH_ArsR_DNA-bd_dom"/>
</dbReference>
<dbReference type="Gene3D" id="1.10.10.10">
    <property type="entry name" value="Winged helix-like DNA-binding domain superfamily/Winged helix DNA-binding domain"/>
    <property type="match status" value="1"/>
</dbReference>
<evidence type="ECO:0000313" key="2">
    <source>
        <dbReference type="EMBL" id="RJF86615.1"/>
    </source>
</evidence>
<keyword evidence="3" id="KW-1185">Reference proteome</keyword>
<name>A0A418W9B8_9PROT</name>
<reference evidence="2 3" key="1">
    <citation type="submission" date="2018-09" db="EMBL/GenBank/DDBJ databases">
        <authorList>
            <person name="Zhu H."/>
        </authorList>
    </citation>
    <scope>NUCLEOTIDE SEQUENCE [LARGE SCALE GENOMIC DNA]</scope>
    <source>
        <strain evidence="2 3">K1W22B-8</strain>
    </source>
</reference>
<dbReference type="Proteomes" id="UP000284605">
    <property type="component" value="Unassembled WGS sequence"/>
</dbReference>
<dbReference type="Pfam" id="PF08241">
    <property type="entry name" value="Methyltransf_11"/>
    <property type="match status" value="1"/>
</dbReference>
<sequence>MTDLLAALKAAAEPTRLRILGLLDRAELTVTELTQILGQSQPRLSRHLKLMAEAGLVDRFREGAWVFHRPAADGTGAALANHLRAMLNRGDSTYLRDQARLDGVLRARTEVAADYFAANAAQWDRIRALHVSEAEVDAALTRILGEAPIGLLLDIGTGTGHMLELFGPKAERGLGVDLSHEMLGIARAKLDGAGLYHCQVRHGDMNALPVGDETVDLVLFHQVLHFAADPQAAIDEAARVLAPGGRVALVDFLPHAHEELREHHAHRRLGFAPREVAQWGQHAHLDIGLAETLSGDPLTVGLWLGRKPGRPALGRAAAIDTVS</sequence>
<dbReference type="InterPro" id="IPR036388">
    <property type="entry name" value="WH-like_DNA-bd_sf"/>
</dbReference>